<dbReference type="SMART" id="SM00382">
    <property type="entry name" value="AAA"/>
    <property type="match status" value="1"/>
</dbReference>
<dbReference type="Proteomes" id="UP000002068">
    <property type="component" value="Chromosome"/>
</dbReference>
<keyword evidence="6 12" id="KW-0067">ATP-binding</keyword>
<dbReference type="PROSITE" id="PS50929">
    <property type="entry name" value="ABC_TM1F"/>
    <property type="match status" value="1"/>
</dbReference>
<keyword evidence="2" id="KW-0813">Transport</keyword>
<keyword evidence="3" id="KW-1003">Cell membrane</keyword>
<evidence type="ECO:0000256" key="3">
    <source>
        <dbReference type="ARBA" id="ARBA00022475"/>
    </source>
</evidence>
<feature type="transmembrane region" description="Helical" evidence="9">
    <location>
        <begin position="167"/>
        <end position="184"/>
    </location>
</feature>
<feature type="transmembrane region" description="Helical" evidence="9">
    <location>
        <begin position="88"/>
        <end position="113"/>
    </location>
</feature>
<dbReference type="InterPro" id="IPR003439">
    <property type="entry name" value="ABC_transporter-like_ATP-bd"/>
</dbReference>
<evidence type="ECO:0000256" key="1">
    <source>
        <dbReference type="ARBA" id="ARBA00004651"/>
    </source>
</evidence>
<evidence type="ECO:0000256" key="5">
    <source>
        <dbReference type="ARBA" id="ARBA00022741"/>
    </source>
</evidence>
<dbReference type="CDD" id="cd18547">
    <property type="entry name" value="ABC_6TM_Tm288_like"/>
    <property type="match status" value="1"/>
</dbReference>
<dbReference type="Gene3D" id="1.20.1560.10">
    <property type="entry name" value="ABC transporter type 1, transmembrane domain"/>
    <property type="match status" value="1"/>
</dbReference>
<dbReference type="InterPro" id="IPR039421">
    <property type="entry name" value="Type_1_exporter"/>
</dbReference>
<dbReference type="AlphaFoldDB" id="A0A0H3N8G3"/>
<evidence type="ECO:0000313" key="13">
    <source>
        <dbReference type="Proteomes" id="UP000002068"/>
    </source>
</evidence>
<evidence type="ECO:0000259" key="10">
    <source>
        <dbReference type="PROSITE" id="PS50893"/>
    </source>
</evidence>
<dbReference type="InterPro" id="IPR011527">
    <property type="entry name" value="ABC1_TM_dom"/>
</dbReference>
<reference evidence="12 13" key="1">
    <citation type="journal article" date="2009" name="Genome Biol.">
        <title>Comparative genome and phenotypic analysis of Clostridium difficile 027 strains provides insight into the evolution of a hypervirulent bacterium.</title>
        <authorList>
            <person name="Stabler R.A."/>
            <person name="He M."/>
            <person name="Dawson L."/>
            <person name="Martin M."/>
            <person name="Valiente E."/>
            <person name="Corton C."/>
            <person name="Lawley T.D."/>
            <person name="Sebaihia M."/>
            <person name="Quail M.A."/>
            <person name="Rose G."/>
            <person name="Gerding D.N."/>
            <person name="Gibert M."/>
            <person name="Popoff M.R."/>
            <person name="Parkhill J."/>
            <person name="Dougan G."/>
            <person name="Wren B.W."/>
        </authorList>
    </citation>
    <scope>NUCLEOTIDE SEQUENCE [LARGE SCALE GENOMIC DNA]</scope>
    <source>
        <strain evidence="12 13">CD196</strain>
    </source>
</reference>
<dbReference type="SUPFAM" id="SSF90123">
    <property type="entry name" value="ABC transporter transmembrane region"/>
    <property type="match status" value="1"/>
</dbReference>
<keyword evidence="8 9" id="KW-0472">Membrane</keyword>
<feature type="domain" description="ABC transmembrane type-1" evidence="11">
    <location>
        <begin position="38"/>
        <end position="331"/>
    </location>
</feature>
<dbReference type="HOGENOM" id="CLU_000604_84_3_9"/>
<dbReference type="PROSITE" id="PS00211">
    <property type="entry name" value="ABC_TRANSPORTER_1"/>
    <property type="match status" value="1"/>
</dbReference>
<feature type="transmembrane region" description="Helical" evidence="9">
    <location>
        <begin position="275"/>
        <end position="296"/>
    </location>
</feature>
<dbReference type="GO" id="GO:0015421">
    <property type="term" value="F:ABC-type oligopeptide transporter activity"/>
    <property type="evidence" value="ECO:0007669"/>
    <property type="project" value="TreeGrafter"/>
</dbReference>
<evidence type="ECO:0000256" key="8">
    <source>
        <dbReference type="ARBA" id="ARBA00023136"/>
    </source>
</evidence>
<keyword evidence="5" id="KW-0547">Nucleotide-binding</keyword>
<dbReference type="EMBL" id="FN538970">
    <property type="protein sequence ID" value="CBA63978.1"/>
    <property type="molecule type" value="Genomic_DNA"/>
</dbReference>
<dbReference type="FunFam" id="1.20.1560.10:FF:000011">
    <property type="entry name" value="Multidrug ABC transporter ATP-binding protein"/>
    <property type="match status" value="1"/>
</dbReference>
<name>A0A0H3N8G3_CLODC</name>
<keyword evidence="4 9" id="KW-0812">Transmembrane</keyword>
<dbReference type="CDD" id="cd03254">
    <property type="entry name" value="ABCC_Glucan_exporter_like"/>
    <property type="match status" value="1"/>
</dbReference>
<dbReference type="InterPro" id="IPR027417">
    <property type="entry name" value="P-loop_NTPase"/>
</dbReference>
<keyword evidence="7 9" id="KW-1133">Transmembrane helix</keyword>
<evidence type="ECO:0000256" key="2">
    <source>
        <dbReference type="ARBA" id="ARBA00022448"/>
    </source>
</evidence>
<feature type="transmembrane region" description="Helical" evidence="9">
    <location>
        <begin position="190"/>
        <end position="207"/>
    </location>
</feature>
<comment type="subcellular location">
    <subcellularLocation>
        <location evidence="1">Cell membrane</location>
        <topology evidence="1">Multi-pass membrane protein</topology>
    </subcellularLocation>
</comment>
<proteinExistence type="predicted"/>
<accession>A0A0H3N8G3</accession>
<dbReference type="InterPro" id="IPR017871">
    <property type="entry name" value="ABC_transporter-like_CS"/>
</dbReference>
<dbReference type="SUPFAM" id="SSF52540">
    <property type="entry name" value="P-loop containing nucleoside triphosphate hydrolases"/>
    <property type="match status" value="1"/>
</dbReference>
<feature type="transmembrane region" description="Helical" evidence="9">
    <location>
        <begin position="33"/>
        <end position="53"/>
    </location>
</feature>
<sequence>MGRGPMGKSMEAGQKANDFKGTMRKLIAYLSKFKISIILVIVFAIGSASFSIVGPKILGKATTKIFEGLVSKVSGGNVGIDFNAIGKILTFLLFLYLISALFSFIQGFIMSGISQKVSYNLRKEISAKLDRLPMKYFDTKTHGEILSRITNDIDTLNQSLNQSMTQLITSVTTMIGVLIMMLSISGIMTLVAVLILPISMFVISRIIKKSQKYFRYQQEYLGNVNGQVEETYSGQTIVKAFNREDEVIEEFDKLNDSLYNSAWKSQFLSGIMQPLMMFIGNLGYVMVSILGGWLAIKKTIEVGDIQSFIQYVRNFTQPMTQIAQVANLLQSTAAASERVFEFLEEEEEVQIVENAVSIDGLEGKIDFENVNFGYNPNKTIINDFSVNVKPGQKVAIVGPTGAGKTTIVKLLMRFYDVNSGSILIDGHNIKDFNRSELREMFGMVLQDTWLFSGSIMENIRYGKLNATDEEVIEAAKSAHVHRFIKTLPDGYKMKLNEEASNVSQGQKQLLTIARAILADPKILILDEATSSVDTRTEVLIQKAMDNLMEGRTSFVIAHRLSTIRDADMILVMNEGDIVEQGNHEELLKKGGFYANLYNSQFEEDEAM</sequence>
<dbReference type="PROSITE" id="PS50893">
    <property type="entry name" value="ABC_TRANSPORTER_2"/>
    <property type="match status" value="1"/>
</dbReference>
<evidence type="ECO:0000256" key="7">
    <source>
        <dbReference type="ARBA" id="ARBA00022989"/>
    </source>
</evidence>
<dbReference type="KEGG" id="cdc:CD196_2074"/>
<dbReference type="PANTHER" id="PTHR43394:SF1">
    <property type="entry name" value="ATP-BINDING CASSETTE SUB-FAMILY B MEMBER 10, MITOCHONDRIAL"/>
    <property type="match status" value="1"/>
</dbReference>
<dbReference type="Pfam" id="PF00664">
    <property type="entry name" value="ABC_membrane"/>
    <property type="match status" value="1"/>
</dbReference>
<dbReference type="GO" id="GO:0005886">
    <property type="term" value="C:plasma membrane"/>
    <property type="evidence" value="ECO:0007669"/>
    <property type="project" value="UniProtKB-SubCell"/>
</dbReference>
<dbReference type="PANTHER" id="PTHR43394">
    <property type="entry name" value="ATP-DEPENDENT PERMEASE MDL1, MITOCHONDRIAL"/>
    <property type="match status" value="1"/>
</dbReference>
<organism evidence="12 13">
    <name type="scientific">Clostridioides difficile (strain CD196)</name>
    <name type="common">Peptoclostridium difficile</name>
    <dbReference type="NCBI Taxonomy" id="645462"/>
    <lineage>
        <taxon>Bacteria</taxon>
        <taxon>Bacillati</taxon>
        <taxon>Bacillota</taxon>
        <taxon>Clostridia</taxon>
        <taxon>Peptostreptococcales</taxon>
        <taxon>Peptostreptococcaceae</taxon>
        <taxon>Clostridioides</taxon>
    </lineage>
</organism>
<gene>
    <name evidence="12" type="ordered locus">CD196_2074</name>
</gene>
<dbReference type="InterPro" id="IPR036640">
    <property type="entry name" value="ABC1_TM_sf"/>
</dbReference>
<dbReference type="InterPro" id="IPR003593">
    <property type="entry name" value="AAA+_ATPase"/>
</dbReference>
<dbReference type="SMR" id="A0A0H3N8G3"/>
<evidence type="ECO:0000256" key="9">
    <source>
        <dbReference type="SAM" id="Phobius"/>
    </source>
</evidence>
<dbReference type="GO" id="GO:0016887">
    <property type="term" value="F:ATP hydrolysis activity"/>
    <property type="evidence" value="ECO:0007669"/>
    <property type="project" value="InterPro"/>
</dbReference>
<dbReference type="GO" id="GO:0005524">
    <property type="term" value="F:ATP binding"/>
    <property type="evidence" value="ECO:0007669"/>
    <property type="project" value="UniProtKB-KW"/>
</dbReference>
<evidence type="ECO:0000313" key="12">
    <source>
        <dbReference type="EMBL" id="CBA63978.1"/>
    </source>
</evidence>
<evidence type="ECO:0000256" key="4">
    <source>
        <dbReference type="ARBA" id="ARBA00022692"/>
    </source>
</evidence>
<protein>
    <submittedName>
        <fullName evidence="12">ABC transporter, ATP-binding/permease protein</fullName>
    </submittedName>
</protein>
<feature type="domain" description="ABC transporter" evidence="10">
    <location>
        <begin position="365"/>
        <end position="599"/>
    </location>
</feature>
<dbReference type="Gene3D" id="3.40.50.300">
    <property type="entry name" value="P-loop containing nucleotide triphosphate hydrolases"/>
    <property type="match status" value="1"/>
</dbReference>
<evidence type="ECO:0000259" key="11">
    <source>
        <dbReference type="PROSITE" id="PS50929"/>
    </source>
</evidence>
<dbReference type="Pfam" id="PF00005">
    <property type="entry name" value="ABC_tran"/>
    <property type="match status" value="1"/>
</dbReference>
<dbReference type="FunFam" id="3.40.50.300:FF:000287">
    <property type="entry name" value="Multidrug ABC transporter ATP-binding protein"/>
    <property type="match status" value="1"/>
</dbReference>
<evidence type="ECO:0000256" key="6">
    <source>
        <dbReference type="ARBA" id="ARBA00022840"/>
    </source>
</evidence>